<protein>
    <submittedName>
        <fullName evidence="1">Uncharacterized protein</fullName>
    </submittedName>
</protein>
<comment type="caution">
    <text evidence="1">The sequence shown here is derived from an EMBL/GenBank/DDBJ whole genome shotgun (WGS) entry which is preliminary data.</text>
</comment>
<accession>A0A0F4GCI6</accession>
<evidence type="ECO:0000313" key="1">
    <source>
        <dbReference type="EMBL" id="KJX95044.1"/>
    </source>
</evidence>
<keyword evidence="2" id="KW-1185">Reference proteome</keyword>
<organism evidence="1 2">
    <name type="scientific">Zymoseptoria brevis</name>
    <dbReference type="NCBI Taxonomy" id="1047168"/>
    <lineage>
        <taxon>Eukaryota</taxon>
        <taxon>Fungi</taxon>
        <taxon>Dikarya</taxon>
        <taxon>Ascomycota</taxon>
        <taxon>Pezizomycotina</taxon>
        <taxon>Dothideomycetes</taxon>
        <taxon>Dothideomycetidae</taxon>
        <taxon>Mycosphaerellales</taxon>
        <taxon>Mycosphaerellaceae</taxon>
        <taxon>Zymoseptoria</taxon>
    </lineage>
</organism>
<reference evidence="1 2" key="1">
    <citation type="submission" date="2015-03" db="EMBL/GenBank/DDBJ databases">
        <title>RNA-seq based gene annotation and comparative genomics of four Zymoseptoria species reveal species-specific pathogenicity related genes and transposable element activity.</title>
        <authorList>
            <person name="Grandaubert J."/>
            <person name="Bhattacharyya A."/>
            <person name="Stukenbrock E.H."/>
        </authorList>
    </citation>
    <scope>NUCLEOTIDE SEQUENCE [LARGE SCALE GENOMIC DNA]</scope>
    <source>
        <strain evidence="1 2">Zb18110</strain>
    </source>
</reference>
<name>A0A0F4GCI6_9PEZI</name>
<gene>
    <name evidence="1" type="ORF">TI39_contig4137g00001</name>
</gene>
<dbReference type="Proteomes" id="UP000033647">
    <property type="component" value="Unassembled WGS sequence"/>
</dbReference>
<proteinExistence type="predicted"/>
<evidence type="ECO:0000313" key="2">
    <source>
        <dbReference type="Proteomes" id="UP000033647"/>
    </source>
</evidence>
<dbReference type="EMBL" id="LAFY01004096">
    <property type="protein sequence ID" value="KJX95044.1"/>
    <property type="molecule type" value="Genomic_DNA"/>
</dbReference>
<dbReference type="AlphaFoldDB" id="A0A0F4GCI6"/>
<sequence length="249" mass="27701">MLLLRAYVSHLRSVLAGLRLASDNKDVFVGILGELIVEYIGMPAVTFAPLASTRNLAGLLRNFIRTRHGQITALITRALQADALVVTVRDGIRTEAYDRFVKNNAFVIHLKKRKLKCAHAPLLKRAHYVTIEPRYAQIVLIVLTRTDTEHDWTVDESQEYFGPREWMLTEMRQTLRRTLKAVQTILSNGAKDGLIIGCVKKIRKAQRRIAVAHVMAFSLVGGSASDQLGALNLSGVEAPAPGFIGVHER</sequence>